<dbReference type="Proteomes" id="UP001140949">
    <property type="component" value="Unassembled WGS sequence"/>
</dbReference>
<reference evidence="2" key="2">
    <citation type="submission" date="2023-04" db="EMBL/GenBank/DDBJ databases">
        <authorList>
            <person name="Bruccoleri R.E."/>
            <person name="Oakeley E.J."/>
            <person name="Faust A.-M."/>
            <person name="Dessus-Babus S."/>
            <person name="Altorfer M."/>
            <person name="Burckhardt D."/>
            <person name="Oertli M."/>
            <person name="Naumann U."/>
            <person name="Petersen F."/>
            <person name="Wong J."/>
        </authorList>
    </citation>
    <scope>NUCLEOTIDE SEQUENCE</scope>
    <source>
        <strain evidence="2">GSM-AAB239-AS_SAM_17_03QT</strain>
        <tissue evidence="2">Leaf</tissue>
    </source>
</reference>
<evidence type="ECO:0000313" key="2">
    <source>
        <dbReference type="EMBL" id="KAJ6797032.1"/>
    </source>
</evidence>
<comment type="caution">
    <text evidence="2">The sequence shown here is derived from an EMBL/GenBank/DDBJ whole genome shotgun (WGS) entry which is preliminary data.</text>
</comment>
<evidence type="ECO:0000256" key="1">
    <source>
        <dbReference type="SAM" id="MobiDB-lite"/>
    </source>
</evidence>
<evidence type="ECO:0000313" key="3">
    <source>
        <dbReference type="Proteomes" id="UP001140949"/>
    </source>
</evidence>
<gene>
    <name evidence="2" type="ORF">M6B38_221285</name>
</gene>
<feature type="region of interest" description="Disordered" evidence="1">
    <location>
        <begin position="98"/>
        <end position="121"/>
    </location>
</feature>
<dbReference type="AlphaFoldDB" id="A0AAX6DZ19"/>
<organism evidence="2 3">
    <name type="scientific">Iris pallida</name>
    <name type="common">Sweet iris</name>
    <dbReference type="NCBI Taxonomy" id="29817"/>
    <lineage>
        <taxon>Eukaryota</taxon>
        <taxon>Viridiplantae</taxon>
        <taxon>Streptophyta</taxon>
        <taxon>Embryophyta</taxon>
        <taxon>Tracheophyta</taxon>
        <taxon>Spermatophyta</taxon>
        <taxon>Magnoliopsida</taxon>
        <taxon>Liliopsida</taxon>
        <taxon>Asparagales</taxon>
        <taxon>Iridaceae</taxon>
        <taxon>Iridoideae</taxon>
        <taxon>Irideae</taxon>
        <taxon>Iris</taxon>
    </lineage>
</organism>
<dbReference type="EMBL" id="JANAVB010041033">
    <property type="protein sequence ID" value="KAJ6797032.1"/>
    <property type="molecule type" value="Genomic_DNA"/>
</dbReference>
<sequence>MAGPPSSAVVGRAQPPITTFLSSPSSYSSSLQTTHHHHHFISAHTIAFTTITISGAPPPLWCGHRPHRAWPAAPSASSSCAASNSGCARQRVQIRARTALPRRRRRPPCSGDPSWVAPSLGRTTGVGPMAANVLRDAPSSDFCVLNDVPS</sequence>
<accession>A0AAX6DZ19</accession>
<keyword evidence="3" id="KW-1185">Reference proteome</keyword>
<name>A0AAX6DZ19_IRIPA</name>
<protein>
    <submittedName>
        <fullName evidence="2">Leucine-rich repeat extensin-like protein 3</fullName>
    </submittedName>
</protein>
<reference evidence="2" key="1">
    <citation type="journal article" date="2023" name="GigaByte">
        <title>Genome assembly of the bearded iris, Iris pallida Lam.</title>
        <authorList>
            <person name="Bruccoleri R.E."/>
            <person name="Oakeley E.J."/>
            <person name="Faust A.M.E."/>
            <person name="Altorfer M."/>
            <person name="Dessus-Babus S."/>
            <person name="Burckhardt D."/>
            <person name="Oertli M."/>
            <person name="Naumann U."/>
            <person name="Petersen F."/>
            <person name="Wong J."/>
        </authorList>
    </citation>
    <scope>NUCLEOTIDE SEQUENCE</scope>
    <source>
        <strain evidence="2">GSM-AAB239-AS_SAM_17_03QT</strain>
    </source>
</reference>
<proteinExistence type="predicted"/>